<dbReference type="EMBL" id="JAUEPP010000008">
    <property type="protein sequence ID" value="KAK3338241.1"/>
    <property type="molecule type" value="Genomic_DNA"/>
</dbReference>
<dbReference type="AlphaFoldDB" id="A0AAE0J8K9"/>
<sequence>MPIYKHASLNWDQRLELQKWADSQNPRPSLKVASDWITQQWKVVIPHYSISRYYAADMGLSICVNLAGIEKQFNNRLLPVLCRRMQRCLSKCSLSICVNLAGIEKQFNNRLLPVLCRRMQRCLSKCSLSICVNLAGIEKQFNNRLLPVLCRRMQRCLSKCNLSICVNLAGIEKQLNNRLMPILRRHMQHCLSILILSICVNLAGIEKQLNNRLMHIPCRLILKICVNLASIEKQLNNCLMPILCRHMQHCPSKPVLSICVNLASIENVTRTFAHSFGLGLPRLSRAWHQPYEGPAAAGRETQPHFDQTLATGIAYPSPSRHRQANEPTIELPTTLISITRQSPVIAEAIPANQARSRATG</sequence>
<evidence type="ECO:0000313" key="1">
    <source>
        <dbReference type="EMBL" id="KAK3338241.1"/>
    </source>
</evidence>
<proteinExistence type="predicted"/>
<dbReference type="GeneID" id="87866362"/>
<keyword evidence="2" id="KW-1185">Reference proteome</keyword>
<reference evidence="1" key="2">
    <citation type="submission" date="2023-06" db="EMBL/GenBank/DDBJ databases">
        <authorList>
            <consortium name="Lawrence Berkeley National Laboratory"/>
            <person name="Haridas S."/>
            <person name="Hensen N."/>
            <person name="Bonometti L."/>
            <person name="Westerberg I."/>
            <person name="Brannstrom I.O."/>
            <person name="Guillou S."/>
            <person name="Cros-Aarteil S."/>
            <person name="Calhoun S."/>
            <person name="Kuo A."/>
            <person name="Mondo S."/>
            <person name="Pangilinan J."/>
            <person name="Riley R."/>
            <person name="Labutti K."/>
            <person name="Andreopoulos B."/>
            <person name="Lipzen A."/>
            <person name="Chen C."/>
            <person name="Yanf M."/>
            <person name="Daum C."/>
            <person name="Ng V."/>
            <person name="Clum A."/>
            <person name="Steindorff A."/>
            <person name="Ohm R."/>
            <person name="Martin F."/>
            <person name="Silar P."/>
            <person name="Natvig D."/>
            <person name="Lalanne C."/>
            <person name="Gautier V."/>
            <person name="Ament-Velasquez S.L."/>
            <person name="Kruys A."/>
            <person name="Hutchinson M.I."/>
            <person name="Powell A.J."/>
            <person name="Barry K."/>
            <person name="Miller A.N."/>
            <person name="Grigoriev I.V."/>
            <person name="Debuchy R."/>
            <person name="Gladieux P."/>
            <person name="Thoren M.H."/>
            <person name="Johannesson H."/>
        </authorList>
    </citation>
    <scope>NUCLEOTIDE SEQUENCE</scope>
    <source>
        <strain evidence="1">CBS 560.94</strain>
    </source>
</reference>
<protein>
    <submittedName>
        <fullName evidence="1">Uncharacterized protein</fullName>
    </submittedName>
</protein>
<reference evidence="1" key="1">
    <citation type="journal article" date="2023" name="Mol. Phylogenet. Evol.">
        <title>Genome-scale phylogeny and comparative genomics of the fungal order Sordariales.</title>
        <authorList>
            <person name="Hensen N."/>
            <person name="Bonometti L."/>
            <person name="Westerberg I."/>
            <person name="Brannstrom I.O."/>
            <person name="Guillou S."/>
            <person name="Cros-Aarteil S."/>
            <person name="Calhoun S."/>
            <person name="Haridas S."/>
            <person name="Kuo A."/>
            <person name="Mondo S."/>
            <person name="Pangilinan J."/>
            <person name="Riley R."/>
            <person name="LaButti K."/>
            <person name="Andreopoulos B."/>
            <person name="Lipzen A."/>
            <person name="Chen C."/>
            <person name="Yan M."/>
            <person name="Daum C."/>
            <person name="Ng V."/>
            <person name="Clum A."/>
            <person name="Steindorff A."/>
            <person name="Ohm R.A."/>
            <person name="Martin F."/>
            <person name="Silar P."/>
            <person name="Natvig D.O."/>
            <person name="Lalanne C."/>
            <person name="Gautier V."/>
            <person name="Ament-Velasquez S.L."/>
            <person name="Kruys A."/>
            <person name="Hutchinson M.I."/>
            <person name="Powell A.J."/>
            <person name="Barry K."/>
            <person name="Miller A.N."/>
            <person name="Grigoriev I.V."/>
            <person name="Debuchy R."/>
            <person name="Gladieux P."/>
            <person name="Hiltunen Thoren M."/>
            <person name="Johannesson H."/>
        </authorList>
    </citation>
    <scope>NUCLEOTIDE SEQUENCE</scope>
    <source>
        <strain evidence="1">CBS 560.94</strain>
    </source>
</reference>
<gene>
    <name evidence="1" type="ORF">B0H65DRAFT_542614</name>
</gene>
<dbReference type="Proteomes" id="UP001278500">
    <property type="component" value="Unassembled WGS sequence"/>
</dbReference>
<accession>A0AAE0J8K9</accession>
<name>A0AAE0J8K9_9PEZI</name>
<dbReference type="RefSeq" id="XP_062677692.1">
    <property type="nucleotide sequence ID" value="XM_062829208.1"/>
</dbReference>
<organism evidence="1 2">
    <name type="scientific">Neurospora tetraspora</name>
    <dbReference type="NCBI Taxonomy" id="94610"/>
    <lineage>
        <taxon>Eukaryota</taxon>
        <taxon>Fungi</taxon>
        <taxon>Dikarya</taxon>
        <taxon>Ascomycota</taxon>
        <taxon>Pezizomycotina</taxon>
        <taxon>Sordariomycetes</taxon>
        <taxon>Sordariomycetidae</taxon>
        <taxon>Sordariales</taxon>
        <taxon>Sordariaceae</taxon>
        <taxon>Neurospora</taxon>
    </lineage>
</organism>
<comment type="caution">
    <text evidence="1">The sequence shown here is derived from an EMBL/GenBank/DDBJ whole genome shotgun (WGS) entry which is preliminary data.</text>
</comment>
<evidence type="ECO:0000313" key="2">
    <source>
        <dbReference type="Proteomes" id="UP001278500"/>
    </source>
</evidence>